<dbReference type="AlphaFoldDB" id="A0A2R5G235"/>
<dbReference type="OrthoDB" id="21595at2759"/>
<dbReference type="InterPro" id="IPR003096">
    <property type="entry name" value="SM22_calponin"/>
</dbReference>
<dbReference type="GO" id="GO:0007015">
    <property type="term" value="P:actin filament organization"/>
    <property type="evidence" value="ECO:0007669"/>
    <property type="project" value="TreeGrafter"/>
</dbReference>
<dbReference type="EMBL" id="BEYU01000011">
    <property type="protein sequence ID" value="GBG25087.1"/>
    <property type="molecule type" value="Genomic_DNA"/>
</dbReference>
<dbReference type="GO" id="GO:0015629">
    <property type="term" value="C:actin cytoskeleton"/>
    <property type="evidence" value="ECO:0007669"/>
    <property type="project" value="TreeGrafter"/>
</dbReference>
<feature type="region of interest" description="Disordered" evidence="1">
    <location>
        <begin position="254"/>
        <end position="299"/>
    </location>
</feature>
<feature type="region of interest" description="Disordered" evidence="1">
    <location>
        <begin position="1"/>
        <end position="27"/>
    </location>
</feature>
<protein>
    <submittedName>
        <fullName evidence="3">Calponin-1</fullName>
    </submittedName>
</protein>
<dbReference type="PRINTS" id="PR00888">
    <property type="entry name" value="SM22CALPONIN"/>
</dbReference>
<dbReference type="PANTHER" id="PTHR47385">
    <property type="entry name" value="CALPONIN"/>
    <property type="match status" value="1"/>
</dbReference>
<name>A0A2R5G235_9STRA</name>
<dbReference type="Proteomes" id="UP000241890">
    <property type="component" value="Unassembled WGS sequence"/>
</dbReference>
<dbReference type="GO" id="GO:0051015">
    <property type="term" value="F:actin filament binding"/>
    <property type="evidence" value="ECO:0007669"/>
    <property type="project" value="TreeGrafter"/>
</dbReference>
<dbReference type="InParanoid" id="A0A2R5G235"/>
<proteinExistence type="predicted"/>
<feature type="compositionally biased region" description="Polar residues" evidence="1">
    <location>
        <begin position="1"/>
        <end position="12"/>
    </location>
</feature>
<evidence type="ECO:0000313" key="3">
    <source>
        <dbReference type="EMBL" id="GBG25087.1"/>
    </source>
</evidence>
<accession>A0A2R5G235</accession>
<dbReference type="InterPro" id="IPR001715">
    <property type="entry name" value="CH_dom"/>
</dbReference>
<evidence type="ECO:0000313" key="4">
    <source>
        <dbReference type="Proteomes" id="UP000241890"/>
    </source>
</evidence>
<dbReference type="SMART" id="SM00033">
    <property type="entry name" value="CH"/>
    <property type="match status" value="1"/>
</dbReference>
<dbReference type="PROSITE" id="PS50021">
    <property type="entry name" value="CH"/>
    <property type="match status" value="1"/>
</dbReference>
<evidence type="ECO:0000259" key="2">
    <source>
        <dbReference type="PROSITE" id="PS50021"/>
    </source>
</evidence>
<sequence>MLFSTWRSQGSSRHQHQHEHEHELEPIDMAEFRSQAKFGLDKELADHEASKREPELEAKVRDYVEQLSGKSFESDDMLESLKDGVLLCLMINHVKPGAVRKINESKMPFKMMENISNFLRACRSELSMTEADLFTVPDLYDRVSIVNVTSGIVAFSRAADRNGFKGPSIAPKEARKGLVKRWSLSKARFSGVSRLNMGSAGIMDRSALDTSRNITFGAEKSGPSANPAEGSRMNNGSRGIMQRMSLDRSRNLTFGADASGPSADPNATGRLAMGSRGVMERSAINRPMDATFGADAGRK</sequence>
<keyword evidence="4" id="KW-1185">Reference proteome</keyword>
<dbReference type="PANTHER" id="PTHR47385:SF14">
    <property type="entry name" value="TRANSGELIN"/>
    <property type="match status" value="1"/>
</dbReference>
<dbReference type="Gene3D" id="1.10.418.10">
    <property type="entry name" value="Calponin-like domain"/>
    <property type="match status" value="1"/>
</dbReference>
<gene>
    <name evidence="3" type="ORF">FCC1311_013042</name>
</gene>
<feature type="domain" description="Calponin-homology (CH)" evidence="2">
    <location>
        <begin position="50"/>
        <end position="159"/>
    </location>
</feature>
<organism evidence="3 4">
    <name type="scientific">Hondaea fermentalgiana</name>
    <dbReference type="NCBI Taxonomy" id="2315210"/>
    <lineage>
        <taxon>Eukaryota</taxon>
        <taxon>Sar</taxon>
        <taxon>Stramenopiles</taxon>
        <taxon>Bigyra</taxon>
        <taxon>Labyrinthulomycetes</taxon>
        <taxon>Thraustochytrida</taxon>
        <taxon>Thraustochytriidae</taxon>
        <taxon>Hondaea</taxon>
    </lineage>
</organism>
<feature type="region of interest" description="Disordered" evidence="1">
    <location>
        <begin position="217"/>
        <end position="236"/>
    </location>
</feature>
<dbReference type="InterPro" id="IPR036872">
    <property type="entry name" value="CH_dom_sf"/>
</dbReference>
<dbReference type="SUPFAM" id="SSF47576">
    <property type="entry name" value="Calponin-homology domain, CH-domain"/>
    <property type="match status" value="1"/>
</dbReference>
<comment type="caution">
    <text evidence="3">The sequence shown here is derived from an EMBL/GenBank/DDBJ whole genome shotgun (WGS) entry which is preliminary data.</text>
</comment>
<evidence type="ECO:0000256" key="1">
    <source>
        <dbReference type="SAM" id="MobiDB-lite"/>
    </source>
</evidence>
<reference evidence="3 4" key="1">
    <citation type="submission" date="2017-12" db="EMBL/GenBank/DDBJ databases">
        <title>Sequencing, de novo assembly and annotation of complete genome of a new Thraustochytrid species, strain FCC1311.</title>
        <authorList>
            <person name="Sedici K."/>
            <person name="Godart F."/>
            <person name="Aiese Cigliano R."/>
            <person name="Sanseverino W."/>
            <person name="Barakat M."/>
            <person name="Ortet P."/>
            <person name="Marechal E."/>
            <person name="Cagnac O."/>
            <person name="Amato A."/>
        </authorList>
    </citation>
    <scope>NUCLEOTIDE SEQUENCE [LARGE SCALE GENOMIC DNA]</scope>
</reference>
<dbReference type="InterPro" id="IPR050606">
    <property type="entry name" value="Calponin-like"/>
</dbReference>
<dbReference type="Pfam" id="PF00307">
    <property type="entry name" value="CH"/>
    <property type="match status" value="1"/>
</dbReference>